<evidence type="ECO:0000313" key="3">
    <source>
        <dbReference type="Proteomes" id="UP000235145"/>
    </source>
</evidence>
<dbReference type="PRINTS" id="PR00291">
    <property type="entry name" value="KUNITZINHBTR"/>
</dbReference>
<dbReference type="InterPro" id="IPR011065">
    <property type="entry name" value="Kunitz_inhibitor_STI-like_sf"/>
</dbReference>
<dbReference type="GO" id="GO:0004866">
    <property type="term" value="F:endopeptidase inhibitor activity"/>
    <property type="evidence" value="ECO:0007669"/>
    <property type="project" value="InterPro"/>
</dbReference>
<evidence type="ECO:0000313" key="2">
    <source>
        <dbReference type="EMBL" id="KAJ0215476.1"/>
    </source>
</evidence>
<dbReference type="SMART" id="SM00452">
    <property type="entry name" value="STI"/>
    <property type="match status" value="1"/>
</dbReference>
<dbReference type="PANTHER" id="PTHR33107">
    <property type="entry name" value="KUNITZ TRYPSIN INHIBITOR 2"/>
    <property type="match status" value="1"/>
</dbReference>
<dbReference type="Gene3D" id="2.80.10.50">
    <property type="match status" value="1"/>
</dbReference>
<dbReference type="PANTHER" id="PTHR33107:SF87">
    <property type="entry name" value="21 KDA SEED PROTEIN-RELATED"/>
    <property type="match status" value="1"/>
</dbReference>
<protein>
    <submittedName>
        <fullName evidence="2">Uncharacterized protein</fullName>
    </submittedName>
</protein>
<reference evidence="2 3" key="1">
    <citation type="journal article" date="2017" name="Nat. Commun.">
        <title>Genome assembly with in vitro proximity ligation data and whole-genome triplication in lettuce.</title>
        <authorList>
            <person name="Reyes-Chin-Wo S."/>
            <person name="Wang Z."/>
            <person name="Yang X."/>
            <person name="Kozik A."/>
            <person name="Arikit S."/>
            <person name="Song C."/>
            <person name="Xia L."/>
            <person name="Froenicke L."/>
            <person name="Lavelle D.O."/>
            <person name="Truco M.J."/>
            <person name="Xia R."/>
            <person name="Zhu S."/>
            <person name="Xu C."/>
            <person name="Xu H."/>
            <person name="Xu X."/>
            <person name="Cox K."/>
            <person name="Korf I."/>
            <person name="Meyers B.C."/>
            <person name="Michelmore R.W."/>
        </authorList>
    </citation>
    <scope>NUCLEOTIDE SEQUENCE [LARGE SCALE GENOMIC DNA]</scope>
    <source>
        <strain evidence="3">cv. Salinas</strain>
        <tissue evidence="2">Seedlings</tissue>
    </source>
</reference>
<dbReference type="Pfam" id="PF00197">
    <property type="entry name" value="Kunitz_legume"/>
    <property type="match status" value="1"/>
</dbReference>
<dbReference type="InterPro" id="IPR002160">
    <property type="entry name" value="Prot_inh_Kunz-lg"/>
</dbReference>
<keyword evidence="3" id="KW-1185">Reference proteome</keyword>
<gene>
    <name evidence="2" type="ORF">LSAT_V11C300102890</name>
</gene>
<organism evidence="2 3">
    <name type="scientific">Lactuca sativa</name>
    <name type="common">Garden lettuce</name>
    <dbReference type="NCBI Taxonomy" id="4236"/>
    <lineage>
        <taxon>Eukaryota</taxon>
        <taxon>Viridiplantae</taxon>
        <taxon>Streptophyta</taxon>
        <taxon>Embryophyta</taxon>
        <taxon>Tracheophyta</taxon>
        <taxon>Spermatophyta</taxon>
        <taxon>Magnoliopsida</taxon>
        <taxon>eudicotyledons</taxon>
        <taxon>Gunneridae</taxon>
        <taxon>Pentapetalae</taxon>
        <taxon>asterids</taxon>
        <taxon>campanulids</taxon>
        <taxon>Asterales</taxon>
        <taxon>Asteraceae</taxon>
        <taxon>Cichorioideae</taxon>
        <taxon>Cichorieae</taxon>
        <taxon>Lactucinae</taxon>
        <taxon>Lactuca</taxon>
    </lineage>
</organism>
<dbReference type="CDD" id="cd09272">
    <property type="entry name" value="RNase_HI_RT_Ty1"/>
    <property type="match status" value="1"/>
</dbReference>
<proteinExistence type="inferred from homology"/>
<comment type="caution">
    <text evidence="2">The sequence shown here is derived from an EMBL/GenBank/DDBJ whole genome shotgun (WGS) entry which is preliminary data.</text>
</comment>
<dbReference type="EMBL" id="NBSK02000003">
    <property type="protein sequence ID" value="KAJ0215476.1"/>
    <property type="molecule type" value="Genomic_DNA"/>
</dbReference>
<name>A0A9R1VZE0_LACSA</name>
<dbReference type="SUPFAM" id="SSF50386">
    <property type="entry name" value="STI-like"/>
    <property type="match status" value="1"/>
</dbReference>
<evidence type="ECO:0000256" key="1">
    <source>
        <dbReference type="ARBA" id="ARBA00005440"/>
    </source>
</evidence>
<dbReference type="Proteomes" id="UP000235145">
    <property type="component" value="Unassembled WGS sequence"/>
</dbReference>
<dbReference type="AlphaFoldDB" id="A0A9R1VZE0"/>
<accession>A0A9R1VZE0</accession>
<dbReference type="PROSITE" id="PS00283">
    <property type="entry name" value="SOYBEAN_KUNITZ"/>
    <property type="match status" value="1"/>
</dbReference>
<dbReference type="CDD" id="cd23375">
    <property type="entry name" value="beta-trefoil_STI_VvMLP-like"/>
    <property type="match status" value="1"/>
</dbReference>
<comment type="similarity">
    <text evidence="1">Belongs to the protease inhibitor I3 (leguminous Kunitz-type inhibitor) family.</text>
</comment>
<sequence>MTDTTSCSSAGVEYRGVANAVTETCWIRNLLLELRYSPPKATIVYCDNVSVVYIPANPVQHQRTKHVEINLHFVQDKVVTGHVRVLHVPSSSQYVDIFTKRLPSSLFLDFQSNLNVRESPLVLATGGSNSAPDSVLDTTGKNLRPGINYHVMPAARDGKGGGITLTNNTCPSGITQFHTHNYELPLTFSPVNPKKGIIRLSTDVNIKFMGPTPTRCNESNIWRLKYDESIKQYFVMVGGVEGNPGRETLDNWFKIEKTDDGYKFVFCPTVCNFCKVICRDVGIFLDGNGMRRLALSDVPFSVIFMH</sequence>